<dbReference type="PANTHER" id="PTHR35526:SF3">
    <property type="entry name" value="ANTI-SIGMA-F FACTOR RSBW"/>
    <property type="match status" value="1"/>
</dbReference>
<accession>A0ABQ3XU50</accession>
<dbReference type="Pfam" id="PF13581">
    <property type="entry name" value="HATPase_c_2"/>
    <property type="match status" value="1"/>
</dbReference>
<dbReference type="EMBL" id="BOMG01000160">
    <property type="protein sequence ID" value="GID62042.1"/>
    <property type="molecule type" value="Genomic_DNA"/>
</dbReference>
<dbReference type="Proteomes" id="UP000612282">
    <property type="component" value="Unassembled WGS sequence"/>
</dbReference>
<name>A0ABQ3XU50_9ACTN</name>
<feature type="domain" description="Histidine kinase/HSP90-like ATPase" evidence="2">
    <location>
        <begin position="54"/>
        <end position="154"/>
    </location>
</feature>
<reference evidence="3 4" key="1">
    <citation type="submission" date="2021-01" db="EMBL/GenBank/DDBJ databases">
        <title>Whole genome shotgun sequence of Actinoplanes couchii NBRC 106145.</title>
        <authorList>
            <person name="Komaki H."/>
            <person name="Tamura T."/>
        </authorList>
    </citation>
    <scope>NUCLEOTIDE SEQUENCE [LARGE SCALE GENOMIC DNA]</scope>
    <source>
        <strain evidence="3 4">NBRC 106145</strain>
    </source>
</reference>
<dbReference type="PANTHER" id="PTHR35526">
    <property type="entry name" value="ANTI-SIGMA-F FACTOR RSBW-RELATED"/>
    <property type="match status" value="1"/>
</dbReference>
<dbReference type="InterPro" id="IPR036890">
    <property type="entry name" value="HATPase_C_sf"/>
</dbReference>
<keyword evidence="1" id="KW-0808">Transferase</keyword>
<keyword evidence="1" id="KW-0723">Serine/threonine-protein kinase</keyword>
<dbReference type="Gene3D" id="3.30.565.10">
    <property type="entry name" value="Histidine kinase-like ATPase, C-terminal domain"/>
    <property type="match status" value="1"/>
</dbReference>
<evidence type="ECO:0000259" key="2">
    <source>
        <dbReference type="Pfam" id="PF13581"/>
    </source>
</evidence>
<dbReference type="CDD" id="cd16936">
    <property type="entry name" value="HATPase_RsbW-like"/>
    <property type="match status" value="1"/>
</dbReference>
<dbReference type="InterPro" id="IPR050267">
    <property type="entry name" value="Anti-sigma-factor_SerPK"/>
</dbReference>
<keyword evidence="4" id="KW-1185">Reference proteome</keyword>
<gene>
    <name evidence="3" type="ORF">Aco03nite_104460</name>
</gene>
<sequence>MPTAGMIGLMSGNRAPASDLMTSPPPPQADELNVWVLDDGSQLRKLRVYLLEAVNTFADSRDAELDQIAATIALVATELATNAIKHGLPPTVVRLSQVDDQFIVDVADHDMATFLDLADTRPVNAGGRGLHVARALSLSVGWYATDTTKHIWATFPIHS</sequence>
<organism evidence="3 4">
    <name type="scientific">Actinoplanes couchii</name>
    <dbReference type="NCBI Taxonomy" id="403638"/>
    <lineage>
        <taxon>Bacteria</taxon>
        <taxon>Bacillati</taxon>
        <taxon>Actinomycetota</taxon>
        <taxon>Actinomycetes</taxon>
        <taxon>Micromonosporales</taxon>
        <taxon>Micromonosporaceae</taxon>
        <taxon>Actinoplanes</taxon>
    </lineage>
</organism>
<protein>
    <recommendedName>
        <fullName evidence="2">Histidine kinase/HSP90-like ATPase domain-containing protein</fullName>
    </recommendedName>
</protein>
<evidence type="ECO:0000313" key="3">
    <source>
        <dbReference type="EMBL" id="GID62042.1"/>
    </source>
</evidence>
<evidence type="ECO:0000313" key="4">
    <source>
        <dbReference type="Proteomes" id="UP000612282"/>
    </source>
</evidence>
<dbReference type="SUPFAM" id="SSF55874">
    <property type="entry name" value="ATPase domain of HSP90 chaperone/DNA topoisomerase II/histidine kinase"/>
    <property type="match status" value="1"/>
</dbReference>
<proteinExistence type="predicted"/>
<comment type="caution">
    <text evidence="3">The sequence shown here is derived from an EMBL/GenBank/DDBJ whole genome shotgun (WGS) entry which is preliminary data.</text>
</comment>
<dbReference type="InterPro" id="IPR003594">
    <property type="entry name" value="HATPase_dom"/>
</dbReference>
<keyword evidence="1" id="KW-0418">Kinase</keyword>
<evidence type="ECO:0000256" key="1">
    <source>
        <dbReference type="ARBA" id="ARBA00022527"/>
    </source>
</evidence>